<dbReference type="Pfam" id="PF06429">
    <property type="entry name" value="Flg_bbr_C"/>
    <property type="match status" value="1"/>
</dbReference>
<dbReference type="InterPro" id="IPR020013">
    <property type="entry name" value="Flagellar_FlgE/F/G"/>
</dbReference>
<keyword evidence="10" id="KW-0966">Cell projection</keyword>
<dbReference type="NCBIfam" id="TIGR03506">
    <property type="entry name" value="FlgEFG_subfam"/>
    <property type="match status" value="1"/>
</dbReference>
<dbReference type="InterPro" id="IPR001444">
    <property type="entry name" value="Flag_bb_rod_N"/>
</dbReference>
<dbReference type="AlphaFoldDB" id="A0A9X3EI05"/>
<protein>
    <recommendedName>
        <fullName evidence="5 6">Flagellar basal-body rod protein FlgF</fullName>
    </recommendedName>
</protein>
<reference evidence="10" key="1">
    <citation type="submission" date="2022-11" db="EMBL/GenBank/DDBJ databases">
        <title>Parathalassolutuus dongxingensis gen. nov., sp. nov., a novel member of family Oceanospirillaceae isolated from a coastal shrimp pond in Guangxi, China.</title>
        <authorList>
            <person name="Chen H."/>
        </authorList>
    </citation>
    <scope>NUCLEOTIDE SEQUENCE</scope>
    <source>
        <strain evidence="10">G-43</strain>
    </source>
</reference>
<accession>A0A9X3EI05</accession>
<evidence type="ECO:0000256" key="5">
    <source>
        <dbReference type="ARBA" id="ARBA00040228"/>
    </source>
</evidence>
<dbReference type="SUPFAM" id="SSF117143">
    <property type="entry name" value="Flagellar hook protein flgE"/>
    <property type="match status" value="1"/>
</dbReference>
<dbReference type="InterPro" id="IPR010930">
    <property type="entry name" value="Flg_bb/hook_C_dom"/>
</dbReference>
<feature type="domain" description="Flagellar basal-body/hook protein C-terminal" evidence="8">
    <location>
        <begin position="200"/>
        <end position="244"/>
    </location>
</feature>
<keyword evidence="10" id="KW-0969">Cilium</keyword>
<dbReference type="GO" id="GO:0071978">
    <property type="term" value="P:bacterial-type flagellum-dependent swarming motility"/>
    <property type="evidence" value="ECO:0007669"/>
    <property type="project" value="TreeGrafter"/>
</dbReference>
<organism evidence="10 11">
    <name type="scientific">Parathalassolituus penaei</name>
    <dbReference type="NCBI Taxonomy" id="2997323"/>
    <lineage>
        <taxon>Bacteria</taxon>
        <taxon>Pseudomonadati</taxon>
        <taxon>Pseudomonadota</taxon>
        <taxon>Gammaproteobacteria</taxon>
        <taxon>Oceanospirillales</taxon>
        <taxon>Oceanospirillaceae</taxon>
        <taxon>Parathalassolituus</taxon>
    </lineage>
</organism>
<sequence length="248" mass="26495">MDRALYIAMSGAKQNTLGQAAHANNLANASTTGFRSDYTESRAMGVFGDYFPSRAYAMTERPASDFREGPLQETGRDMDVALEGAGWFAVMGPDGQEAYTRAGDLSVDPAGRLINGNGLQLIGDGGPVTLPEFTKIEISKAGIITIQPAGETPVGVAEPVQLKLVNPDAKQLEKGEDGLFRFRDPNTPPAQADPTVTLVNGFVEGSNVNAVSELTSLIALNRQYEMQVKLMKRVDENTAATTQILGNQ</sequence>
<evidence type="ECO:0000259" key="9">
    <source>
        <dbReference type="Pfam" id="PF22692"/>
    </source>
</evidence>
<dbReference type="EMBL" id="JAPNOA010000058">
    <property type="protein sequence ID" value="MCY0967084.1"/>
    <property type="molecule type" value="Genomic_DNA"/>
</dbReference>
<evidence type="ECO:0000256" key="2">
    <source>
        <dbReference type="ARBA" id="ARBA00009677"/>
    </source>
</evidence>
<feature type="domain" description="Flagellar basal body rod protein N-terminal" evidence="7">
    <location>
        <begin position="5"/>
        <end position="35"/>
    </location>
</feature>
<evidence type="ECO:0000259" key="8">
    <source>
        <dbReference type="Pfam" id="PF06429"/>
    </source>
</evidence>
<dbReference type="Pfam" id="PF22692">
    <property type="entry name" value="LlgE_F_G_D1"/>
    <property type="match status" value="1"/>
</dbReference>
<dbReference type="InterPro" id="IPR012836">
    <property type="entry name" value="FlgF"/>
</dbReference>
<comment type="caution">
    <text evidence="10">The sequence shown here is derived from an EMBL/GenBank/DDBJ whole genome shotgun (WGS) entry which is preliminary data.</text>
</comment>
<dbReference type="InterPro" id="IPR053967">
    <property type="entry name" value="LlgE_F_G-like_D1"/>
</dbReference>
<dbReference type="Pfam" id="PF00460">
    <property type="entry name" value="Flg_bb_rod"/>
    <property type="match status" value="1"/>
</dbReference>
<keyword evidence="10" id="KW-0282">Flagellum</keyword>
<dbReference type="NCBIfam" id="NF009280">
    <property type="entry name" value="PRK12640.1"/>
    <property type="match status" value="1"/>
</dbReference>
<comment type="subunit">
    <text evidence="4 6">The basal body constitutes a major portion of the flagellar organelle and consists of five rings (E,L,P,S, and M) mounted on a central rod. The rod consists of about 26 subunits of FlgG in the distal portion, and FlgB, FlgC and FlgF are thought to build up the proximal portion of the rod with about 6 subunits each.</text>
</comment>
<evidence type="ECO:0000256" key="6">
    <source>
        <dbReference type="RuleBase" id="RU362116"/>
    </source>
</evidence>
<gene>
    <name evidence="10" type="primary">flgF</name>
    <name evidence="10" type="ORF">OUO13_18040</name>
</gene>
<dbReference type="GO" id="GO:0030694">
    <property type="term" value="C:bacterial-type flagellum basal body, rod"/>
    <property type="evidence" value="ECO:0007669"/>
    <property type="project" value="UniProtKB-UniRule"/>
</dbReference>
<evidence type="ECO:0000256" key="3">
    <source>
        <dbReference type="ARBA" id="ARBA00023143"/>
    </source>
</evidence>
<keyword evidence="11" id="KW-1185">Reference proteome</keyword>
<evidence type="ECO:0000256" key="4">
    <source>
        <dbReference type="ARBA" id="ARBA00038560"/>
    </source>
</evidence>
<comment type="similarity">
    <text evidence="2 6">Belongs to the flagella basal body rod proteins family.</text>
</comment>
<evidence type="ECO:0000256" key="1">
    <source>
        <dbReference type="ARBA" id="ARBA00004117"/>
    </source>
</evidence>
<dbReference type="InterPro" id="IPR037925">
    <property type="entry name" value="FlgE/F/G-like"/>
</dbReference>
<proteinExistence type="inferred from homology"/>
<dbReference type="PANTHER" id="PTHR30435">
    <property type="entry name" value="FLAGELLAR PROTEIN"/>
    <property type="match status" value="1"/>
</dbReference>
<keyword evidence="3 6" id="KW-0975">Bacterial flagellum</keyword>
<dbReference type="PANTHER" id="PTHR30435:SF18">
    <property type="entry name" value="FLAGELLAR BASAL-BODY ROD PROTEIN FLGF"/>
    <property type="match status" value="1"/>
</dbReference>
<dbReference type="Proteomes" id="UP001150830">
    <property type="component" value="Unassembled WGS sequence"/>
</dbReference>
<dbReference type="RefSeq" id="WP_283175289.1">
    <property type="nucleotide sequence ID" value="NZ_JAPNOA010000058.1"/>
</dbReference>
<evidence type="ECO:0000259" key="7">
    <source>
        <dbReference type="Pfam" id="PF00460"/>
    </source>
</evidence>
<comment type="subcellular location">
    <subcellularLocation>
        <location evidence="1 6">Bacterial flagellum basal body</location>
    </subcellularLocation>
</comment>
<evidence type="ECO:0000313" key="10">
    <source>
        <dbReference type="EMBL" id="MCY0967084.1"/>
    </source>
</evidence>
<feature type="domain" description="Flagellar hook protein FlgE/F/G-like D1" evidence="9">
    <location>
        <begin position="81"/>
        <end position="145"/>
    </location>
</feature>
<dbReference type="NCBIfam" id="TIGR02490">
    <property type="entry name" value="flgF"/>
    <property type="match status" value="1"/>
</dbReference>
<name>A0A9X3EI05_9GAMM</name>
<evidence type="ECO:0000313" key="11">
    <source>
        <dbReference type="Proteomes" id="UP001150830"/>
    </source>
</evidence>